<dbReference type="Pfam" id="PF24681">
    <property type="entry name" value="Kelch_KLHDC2_KLHL20_DRC7"/>
    <property type="match status" value="1"/>
</dbReference>
<dbReference type="AlphaFoldDB" id="A2DJ75"/>
<dbReference type="EMBL" id="DS113207">
    <property type="protein sequence ID" value="EAY19462.1"/>
    <property type="molecule type" value="Genomic_DNA"/>
</dbReference>
<dbReference type="Proteomes" id="UP000001542">
    <property type="component" value="Unassembled WGS sequence"/>
</dbReference>
<evidence type="ECO:0000256" key="1">
    <source>
        <dbReference type="ARBA" id="ARBA00022441"/>
    </source>
</evidence>
<dbReference type="InterPro" id="IPR015915">
    <property type="entry name" value="Kelch-typ_b-propeller"/>
</dbReference>
<dbReference type="STRING" id="5722.A2DJ75"/>
<reference evidence="3" key="2">
    <citation type="journal article" date="2007" name="Science">
        <title>Draft genome sequence of the sexually transmitted pathogen Trichomonas vaginalis.</title>
        <authorList>
            <person name="Carlton J.M."/>
            <person name="Hirt R.P."/>
            <person name="Silva J.C."/>
            <person name="Delcher A.L."/>
            <person name="Schatz M."/>
            <person name="Zhao Q."/>
            <person name="Wortman J.R."/>
            <person name="Bidwell S.L."/>
            <person name="Alsmark U.C.M."/>
            <person name="Besteiro S."/>
            <person name="Sicheritz-Ponten T."/>
            <person name="Noel C.J."/>
            <person name="Dacks J.B."/>
            <person name="Foster P.G."/>
            <person name="Simillion C."/>
            <person name="Van de Peer Y."/>
            <person name="Miranda-Saavedra D."/>
            <person name="Barton G.J."/>
            <person name="Westrop G.D."/>
            <person name="Mueller S."/>
            <person name="Dessi D."/>
            <person name="Fiori P.L."/>
            <person name="Ren Q."/>
            <person name="Paulsen I."/>
            <person name="Zhang H."/>
            <person name="Bastida-Corcuera F.D."/>
            <person name="Simoes-Barbosa A."/>
            <person name="Brown M.T."/>
            <person name="Hayes R.D."/>
            <person name="Mukherjee M."/>
            <person name="Okumura C.Y."/>
            <person name="Schneider R."/>
            <person name="Smith A.J."/>
            <person name="Vanacova S."/>
            <person name="Villalvazo M."/>
            <person name="Haas B.J."/>
            <person name="Pertea M."/>
            <person name="Feldblyum T.V."/>
            <person name="Utterback T.R."/>
            <person name="Shu C.L."/>
            <person name="Osoegawa K."/>
            <person name="de Jong P.J."/>
            <person name="Hrdy I."/>
            <person name="Horvathova L."/>
            <person name="Zubacova Z."/>
            <person name="Dolezal P."/>
            <person name="Malik S.B."/>
            <person name="Logsdon J.M. Jr."/>
            <person name="Henze K."/>
            <person name="Gupta A."/>
            <person name="Wang C.C."/>
            <person name="Dunne R.L."/>
            <person name="Upcroft J.A."/>
            <person name="Upcroft P."/>
            <person name="White O."/>
            <person name="Salzberg S.L."/>
            <person name="Tang P."/>
            <person name="Chiu C.-H."/>
            <person name="Lee Y.-S."/>
            <person name="Embley T.M."/>
            <person name="Coombs G.H."/>
            <person name="Mottram J.C."/>
            <person name="Tachezy J."/>
            <person name="Fraser-Liggett C.M."/>
            <person name="Johnson P.J."/>
        </authorList>
    </citation>
    <scope>NUCLEOTIDE SEQUENCE [LARGE SCALE GENOMIC DNA]</scope>
    <source>
        <strain evidence="3">G3</strain>
    </source>
</reference>
<proteinExistence type="predicted"/>
<evidence type="ECO:0000256" key="2">
    <source>
        <dbReference type="ARBA" id="ARBA00022737"/>
    </source>
</evidence>
<evidence type="ECO:0000313" key="3">
    <source>
        <dbReference type="EMBL" id="EAY19462.1"/>
    </source>
</evidence>
<dbReference type="KEGG" id="tva:5465001"/>
<sequence length="387" mass="43211">MGNEVSYARPSSANFEYQSLQPISMPRTGKEKAANNADFARDNQPFGNCSLLKTAFTCLWSIKTPHGMAPIPRYGHFFAFNENSRNAYIGFGVSAAGTLLQDVWCFNIDSQTWTRIHLTGEVPTPRSGASACLLDDTIIVFGGIQNNTLYNDLYTIDINTGQVKMVRTNGYPPPARSDCYMGFHDGKLIVFGGFKSSIYSDLFVLDTQNYEWHEVEITVTWSCQAPHCQYGNYIYSYGGDKGSNLLIINIDDETATISPCIGAAPVQDPINGALVYCNGYLVCFGGKTKNELTLVYALDLETNWWFVLYVSPDQDTTTFSDGQVSNGIFLLPSFHSFSAFYDPVNRYIISFLGVPFMDPPSIFYINVGQSFPIINLRKDMICMYHCK</sequence>
<accession>A2DJ75</accession>
<dbReference type="VEuPathDB" id="TrichDB:TVAGG3_0544200"/>
<dbReference type="Gene3D" id="2.120.10.80">
    <property type="entry name" value="Kelch-type beta propeller"/>
    <property type="match status" value="2"/>
</dbReference>
<keyword evidence="1" id="KW-0880">Kelch repeat</keyword>
<dbReference type="SUPFAM" id="SSF117281">
    <property type="entry name" value="Kelch motif"/>
    <property type="match status" value="1"/>
</dbReference>
<keyword evidence="4" id="KW-1185">Reference proteome</keyword>
<name>A2DJ75_TRIV3</name>
<evidence type="ECO:0000313" key="4">
    <source>
        <dbReference type="Proteomes" id="UP000001542"/>
    </source>
</evidence>
<protein>
    <submittedName>
        <fullName evidence="3">Kelch motif family protein</fullName>
    </submittedName>
</protein>
<dbReference type="VEuPathDB" id="TrichDB:TVAG_135930"/>
<dbReference type="RefSeq" id="XP_001580448.1">
    <property type="nucleotide sequence ID" value="XM_001580398.1"/>
</dbReference>
<organism evidence="3 4">
    <name type="scientific">Trichomonas vaginalis (strain ATCC PRA-98 / G3)</name>
    <dbReference type="NCBI Taxonomy" id="412133"/>
    <lineage>
        <taxon>Eukaryota</taxon>
        <taxon>Metamonada</taxon>
        <taxon>Parabasalia</taxon>
        <taxon>Trichomonadida</taxon>
        <taxon>Trichomonadidae</taxon>
        <taxon>Trichomonas</taxon>
    </lineage>
</organism>
<dbReference type="PANTHER" id="PTHR46093:SF18">
    <property type="entry name" value="FIBRONECTIN TYPE-III DOMAIN-CONTAINING PROTEIN"/>
    <property type="match status" value="1"/>
</dbReference>
<dbReference type="PANTHER" id="PTHR46093">
    <property type="entry name" value="ACYL-COA-BINDING DOMAIN-CONTAINING PROTEIN 5"/>
    <property type="match status" value="1"/>
</dbReference>
<keyword evidence="2" id="KW-0677">Repeat</keyword>
<dbReference type="SMR" id="A2DJ75"/>
<dbReference type="InParanoid" id="A2DJ75"/>
<reference evidence="3" key="1">
    <citation type="submission" date="2006-10" db="EMBL/GenBank/DDBJ databases">
        <authorList>
            <person name="Amadeo P."/>
            <person name="Zhao Q."/>
            <person name="Wortman J."/>
            <person name="Fraser-Liggett C."/>
            <person name="Carlton J."/>
        </authorList>
    </citation>
    <scope>NUCLEOTIDE SEQUENCE</scope>
    <source>
        <strain evidence="3">G3</strain>
    </source>
</reference>
<gene>
    <name evidence="3" type="ORF">TVAG_135930</name>
</gene>
<dbReference type="OrthoDB" id="10251809at2759"/>
<dbReference type="eggNOG" id="KOG0379">
    <property type="taxonomic scope" value="Eukaryota"/>
</dbReference>